<comment type="caution">
    <text evidence="1">The sequence shown here is derived from an EMBL/GenBank/DDBJ whole genome shotgun (WGS) entry which is preliminary data.</text>
</comment>
<name>A0A7V3REN7_9BACT</name>
<dbReference type="SUPFAM" id="SSF82549">
    <property type="entry name" value="DAK1/DegV-like"/>
    <property type="match status" value="1"/>
</dbReference>
<organism evidence="1">
    <name type="scientific">Mesoaciditoga lauensis</name>
    <dbReference type="NCBI Taxonomy" id="1495039"/>
    <lineage>
        <taxon>Bacteria</taxon>
        <taxon>Thermotogati</taxon>
        <taxon>Thermotogota</taxon>
        <taxon>Thermotogae</taxon>
        <taxon>Mesoaciditogales</taxon>
        <taxon>Mesoaciditogaceae</taxon>
        <taxon>Mesoaciditoga</taxon>
    </lineage>
</organism>
<gene>
    <name evidence="1" type="ORF">ENX73_04060</name>
</gene>
<evidence type="ECO:0000313" key="1">
    <source>
        <dbReference type="EMBL" id="HGE75280.1"/>
    </source>
</evidence>
<protein>
    <recommendedName>
        <fullName evidence="2">DegV family EDD domain-containing protein</fullName>
    </recommendedName>
</protein>
<sequence>MKIFVDDSVDNSDFEKIPLYIEWKGGNLRASSIERRSYFSLNKKSSIALPSYEEVNEMISKYDSVKILLPSKPLNFLKETISFISTIVDGIDLIEEKMDSVALSLFLDGKRPLEEADAFAKRSSTYLLFSDLSFLRKNDVISEKKESMILTKMINVVKVGFGRTSVKSSWSLKSALSLIFEDIGSTSPSMIAFRYSGRTKTMDSIIKEFSSKFKSKFSVGWMNPVSAALYGHETITITIISEEDKNG</sequence>
<evidence type="ECO:0008006" key="2">
    <source>
        <dbReference type="Google" id="ProtNLM"/>
    </source>
</evidence>
<proteinExistence type="predicted"/>
<accession>A0A7V3REN7</accession>
<reference evidence="1" key="1">
    <citation type="journal article" date="2020" name="mSystems">
        <title>Genome- and Community-Level Interaction Insights into Carbon Utilization and Element Cycling Functions of Hydrothermarchaeota in Hydrothermal Sediment.</title>
        <authorList>
            <person name="Zhou Z."/>
            <person name="Liu Y."/>
            <person name="Xu W."/>
            <person name="Pan J."/>
            <person name="Luo Z.H."/>
            <person name="Li M."/>
        </authorList>
    </citation>
    <scope>NUCLEOTIDE SEQUENCE [LARGE SCALE GENOMIC DNA]</scope>
    <source>
        <strain evidence="1">SpSt-966</strain>
    </source>
</reference>
<dbReference type="EMBL" id="DTPE01000174">
    <property type="protein sequence ID" value="HGE75280.1"/>
    <property type="molecule type" value="Genomic_DNA"/>
</dbReference>
<dbReference type="AlphaFoldDB" id="A0A7V3REN7"/>